<feature type="chain" id="PRO_5015647749" description="DUF2946 domain-containing protein" evidence="1">
    <location>
        <begin position="24"/>
        <end position="132"/>
    </location>
</feature>
<name>A0A2T3XVJ9_9BURK</name>
<organism evidence="2 3">
    <name type="scientific">Trinickia symbiotica</name>
    <dbReference type="NCBI Taxonomy" id="863227"/>
    <lineage>
        <taxon>Bacteria</taxon>
        <taxon>Pseudomonadati</taxon>
        <taxon>Pseudomonadota</taxon>
        <taxon>Betaproteobacteria</taxon>
        <taxon>Burkholderiales</taxon>
        <taxon>Burkholderiaceae</taxon>
        <taxon>Trinickia</taxon>
    </lineage>
</organism>
<accession>A0A2T3XVJ9</accession>
<gene>
    <name evidence="2" type="ORF">C9I57_11955</name>
</gene>
<evidence type="ECO:0008006" key="4">
    <source>
        <dbReference type="Google" id="ProtNLM"/>
    </source>
</evidence>
<evidence type="ECO:0000313" key="2">
    <source>
        <dbReference type="EMBL" id="PTB20546.1"/>
    </source>
</evidence>
<comment type="caution">
    <text evidence="2">The sequence shown here is derived from an EMBL/GenBank/DDBJ whole genome shotgun (WGS) entry which is preliminary data.</text>
</comment>
<feature type="signal peptide" evidence="1">
    <location>
        <begin position="1"/>
        <end position="23"/>
    </location>
</feature>
<evidence type="ECO:0000256" key="1">
    <source>
        <dbReference type="SAM" id="SignalP"/>
    </source>
</evidence>
<proteinExistence type="predicted"/>
<sequence length="132" mass="13948">MSYWRKLLIVVLLVLSLPVQSFAAISMKCVAAHAERTEASPQHVAHVEAAHHHAMHGAAIAHNDRHHDHGDAHHPHSCSICASCCFGTALPAVPVVSVSTNATGAAASFPPSVGDVSFVTDGIERPPRPFLV</sequence>
<protein>
    <recommendedName>
        <fullName evidence="4">DUF2946 domain-containing protein</fullName>
    </recommendedName>
</protein>
<dbReference type="Proteomes" id="UP000240638">
    <property type="component" value="Unassembled WGS sequence"/>
</dbReference>
<dbReference type="EMBL" id="PYUC01000005">
    <property type="protein sequence ID" value="PTB20546.1"/>
    <property type="molecule type" value="Genomic_DNA"/>
</dbReference>
<dbReference type="AlphaFoldDB" id="A0A2T3XVJ9"/>
<keyword evidence="1" id="KW-0732">Signal</keyword>
<evidence type="ECO:0000313" key="3">
    <source>
        <dbReference type="Proteomes" id="UP000240638"/>
    </source>
</evidence>
<reference evidence="2 3" key="1">
    <citation type="submission" date="2018-03" db="EMBL/GenBank/DDBJ databases">
        <title>Whole genome analyses suggest that Burkholderia sensu lato contains two further novel genera in the rhizoxinica-symbiotica group Mycetohabitans gen. nov., and Trinickia gen. nov.: implications for the evolution of diazotrophy and nodulation in the Burkholderiaceae.</title>
        <authorList>
            <person name="Estrada De Los Santos P."/>
            <person name="Palmer M."/>
            <person name="Chavez-Ramirez B."/>
            <person name="Steenkamp E.T."/>
            <person name="Hirsch A.M."/>
            <person name="Manyaka P."/>
            <person name="Maluk M."/>
            <person name="Lafos M."/>
            <person name="Crook M."/>
            <person name="Gross E."/>
            <person name="Simon M.F."/>
            <person name="Bueno Dos Reis Junior F."/>
            <person name="Poole P.S."/>
            <person name="Venter S.N."/>
            <person name="James E.K."/>
        </authorList>
    </citation>
    <scope>NUCLEOTIDE SEQUENCE [LARGE SCALE GENOMIC DNA]</scope>
    <source>
        <strain evidence="2 3">JPY-366</strain>
    </source>
</reference>